<keyword evidence="1" id="KW-1133">Transmembrane helix</keyword>
<evidence type="ECO:0000256" key="1">
    <source>
        <dbReference type="SAM" id="Phobius"/>
    </source>
</evidence>
<evidence type="ECO:0000313" key="2">
    <source>
        <dbReference type="EMBL" id="TRW22438.1"/>
    </source>
</evidence>
<keyword evidence="1" id="KW-0472">Membrane</keyword>
<feature type="transmembrane region" description="Helical" evidence="1">
    <location>
        <begin position="168"/>
        <end position="187"/>
    </location>
</feature>
<organism evidence="2 3">
    <name type="scientific">Flavobacterium zepuense</name>
    <dbReference type="NCBI Taxonomy" id="2593302"/>
    <lineage>
        <taxon>Bacteria</taxon>
        <taxon>Pseudomonadati</taxon>
        <taxon>Bacteroidota</taxon>
        <taxon>Flavobacteriia</taxon>
        <taxon>Flavobacteriales</taxon>
        <taxon>Flavobacteriaceae</taxon>
        <taxon>Flavobacterium</taxon>
    </lineage>
</organism>
<feature type="transmembrane region" description="Helical" evidence="1">
    <location>
        <begin position="199"/>
        <end position="220"/>
    </location>
</feature>
<comment type="caution">
    <text evidence="2">The sequence shown here is derived from an EMBL/GenBank/DDBJ whole genome shotgun (WGS) entry which is preliminary data.</text>
</comment>
<keyword evidence="3" id="KW-1185">Reference proteome</keyword>
<dbReference type="AlphaFoldDB" id="A0A552UW56"/>
<dbReference type="EMBL" id="VJVZ01000013">
    <property type="protein sequence ID" value="TRW22438.1"/>
    <property type="molecule type" value="Genomic_DNA"/>
</dbReference>
<evidence type="ECO:0000313" key="3">
    <source>
        <dbReference type="Proteomes" id="UP000320643"/>
    </source>
</evidence>
<proteinExistence type="predicted"/>
<sequence>MVEKPDLVRQLLNRRNKSISEGALMQQIQQILAEGETHRAAIKAQLGREGAVAENRFVFDFLETDRIFNVDQIRAICIDYRLRFLDSHYFKNPIPEEAISKINALQKEHGTTLGGFKIMAPSKTFKLKNYDDPLLFAPIGNDYFYLIHKWGTDLSAYRKLLVRPVRDFGSLLFTLAVVSLLLSLFITEVLFTGDKTDQFLLIAFLFTFKSVCGVALYYCFWKGKSFNTAIWDSEFSNR</sequence>
<dbReference type="OrthoDB" id="1425482at2"/>
<accession>A0A552UW56</accession>
<reference evidence="2 3" key="1">
    <citation type="submission" date="2019-07" db="EMBL/GenBank/DDBJ databases">
        <title>Flavobacterium sp. nov., isolated from glacier ice.</title>
        <authorList>
            <person name="Liu Q."/>
            <person name="Xin Y.-H."/>
        </authorList>
    </citation>
    <scope>NUCLEOTIDE SEQUENCE [LARGE SCALE GENOMIC DNA]</scope>
    <source>
        <strain evidence="2 3">ZT4R6</strain>
    </source>
</reference>
<name>A0A552UW56_9FLAO</name>
<dbReference type="Proteomes" id="UP000320643">
    <property type="component" value="Unassembled WGS sequence"/>
</dbReference>
<gene>
    <name evidence="2" type="ORF">FMM05_17890</name>
</gene>
<keyword evidence="1" id="KW-0812">Transmembrane</keyword>
<protein>
    <submittedName>
        <fullName evidence="2">Uncharacterized protein</fullName>
    </submittedName>
</protein>